<feature type="coiled-coil region" evidence="14">
    <location>
        <begin position="17"/>
        <end position="71"/>
    </location>
</feature>
<evidence type="ECO:0000313" key="16">
    <source>
        <dbReference type="EMBL" id="SFQ41430.1"/>
    </source>
</evidence>
<dbReference type="SUPFAM" id="SSF56091">
    <property type="entry name" value="DNA ligase/mRNA capping enzyme, catalytic domain"/>
    <property type="match status" value="1"/>
</dbReference>
<keyword evidence="7 12" id="KW-0460">Magnesium</keyword>
<dbReference type="InterPro" id="IPR010994">
    <property type="entry name" value="RuvA_2-like"/>
</dbReference>
<dbReference type="InterPro" id="IPR033136">
    <property type="entry name" value="DNA_ligase_CS"/>
</dbReference>
<dbReference type="SUPFAM" id="SSF50249">
    <property type="entry name" value="Nucleic acid-binding proteins"/>
    <property type="match status" value="1"/>
</dbReference>
<dbReference type="GO" id="GO:0006281">
    <property type="term" value="P:DNA repair"/>
    <property type="evidence" value="ECO:0007669"/>
    <property type="project" value="UniProtKB-KW"/>
</dbReference>
<comment type="cofactor">
    <cofactor evidence="12">
        <name>Mg(2+)</name>
        <dbReference type="ChEBI" id="CHEBI:18420"/>
    </cofactor>
    <cofactor evidence="12">
        <name>Mn(2+)</name>
        <dbReference type="ChEBI" id="CHEBI:29035"/>
    </cofactor>
</comment>
<evidence type="ECO:0000256" key="12">
    <source>
        <dbReference type="HAMAP-Rule" id="MF_01588"/>
    </source>
</evidence>
<evidence type="ECO:0000256" key="9">
    <source>
        <dbReference type="ARBA" id="ARBA00023204"/>
    </source>
</evidence>
<dbReference type="FunFam" id="1.10.150.20:FF:000007">
    <property type="entry name" value="DNA ligase"/>
    <property type="match status" value="1"/>
</dbReference>
<feature type="binding site" evidence="12">
    <location>
        <position position="189"/>
    </location>
    <ligand>
        <name>NAD(+)</name>
        <dbReference type="ChEBI" id="CHEBI:57540"/>
    </ligand>
</feature>
<feature type="domain" description="BRCT" evidence="15">
    <location>
        <begin position="632"/>
        <end position="705"/>
    </location>
</feature>
<dbReference type="PIRSF" id="PIRSF001604">
    <property type="entry name" value="LigA"/>
    <property type="match status" value="1"/>
</dbReference>
<organism evidence="16 17">
    <name type="scientific">Roseivivax halotolerans</name>
    <dbReference type="NCBI Taxonomy" id="93684"/>
    <lineage>
        <taxon>Bacteria</taxon>
        <taxon>Pseudomonadati</taxon>
        <taxon>Pseudomonadota</taxon>
        <taxon>Alphaproteobacteria</taxon>
        <taxon>Rhodobacterales</taxon>
        <taxon>Roseobacteraceae</taxon>
        <taxon>Roseivivax</taxon>
    </lineage>
</organism>
<dbReference type="SUPFAM" id="SSF47781">
    <property type="entry name" value="RuvA domain 2-like"/>
    <property type="match status" value="1"/>
</dbReference>
<dbReference type="EC" id="6.5.1.2" evidence="12 13"/>
<dbReference type="HAMAP" id="MF_01588">
    <property type="entry name" value="DNA_ligase_A"/>
    <property type="match status" value="1"/>
</dbReference>
<dbReference type="Pfam" id="PF00533">
    <property type="entry name" value="BRCT"/>
    <property type="match status" value="1"/>
</dbReference>
<gene>
    <name evidence="12" type="primary">ligA</name>
    <name evidence="16" type="ORF">SAMN05421853_105116</name>
</gene>
<evidence type="ECO:0000256" key="5">
    <source>
        <dbReference type="ARBA" id="ARBA00022763"/>
    </source>
</evidence>
<evidence type="ECO:0000256" key="1">
    <source>
        <dbReference type="ARBA" id="ARBA00004067"/>
    </source>
</evidence>
<dbReference type="InterPro" id="IPR036420">
    <property type="entry name" value="BRCT_dom_sf"/>
</dbReference>
<feature type="binding site" evidence="12">
    <location>
        <position position="458"/>
    </location>
    <ligand>
        <name>Zn(2+)</name>
        <dbReference type="ChEBI" id="CHEBI:29105"/>
    </ligand>
</feature>
<accession>A0A1I5YBC5</accession>
<dbReference type="GO" id="GO:0003911">
    <property type="term" value="F:DNA ligase (NAD+) activity"/>
    <property type="evidence" value="ECO:0007669"/>
    <property type="project" value="UniProtKB-UniRule"/>
</dbReference>
<keyword evidence="8 12" id="KW-0520">NAD</keyword>
<dbReference type="SMART" id="SM00532">
    <property type="entry name" value="LIGANc"/>
    <property type="match status" value="1"/>
</dbReference>
<evidence type="ECO:0000259" key="15">
    <source>
        <dbReference type="PROSITE" id="PS50172"/>
    </source>
</evidence>
<feature type="binding site" evidence="12">
    <location>
        <position position="131"/>
    </location>
    <ligand>
        <name>NAD(+)</name>
        <dbReference type="ChEBI" id="CHEBI:57540"/>
    </ligand>
</feature>
<dbReference type="SUPFAM" id="SSF52113">
    <property type="entry name" value="BRCT domain"/>
    <property type="match status" value="1"/>
</dbReference>
<dbReference type="Gene3D" id="3.30.470.30">
    <property type="entry name" value="DNA ligase/mRNA capping enzyme"/>
    <property type="match status" value="1"/>
</dbReference>
<dbReference type="InterPro" id="IPR012340">
    <property type="entry name" value="NA-bd_OB-fold"/>
</dbReference>
<dbReference type="SMART" id="SM00292">
    <property type="entry name" value="BRCT"/>
    <property type="match status" value="1"/>
</dbReference>
<dbReference type="EMBL" id="FOXV01000005">
    <property type="protein sequence ID" value="SFQ41430.1"/>
    <property type="molecule type" value="Genomic_DNA"/>
</dbReference>
<dbReference type="PROSITE" id="PS01055">
    <property type="entry name" value="DNA_LIGASE_N1"/>
    <property type="match status" value="1"/>
</dbReference>
<evidence type="ECO:0000256" key="11">
    <source>
        <dbReference type="ARBA" id="ARBA00034005"/>
    </source>
</evidence>
<dbReference type="PANTHER" id="PTHR23389:SF9">
    <property type="entry name" value="DNA LIGASE"/>
    <property type="match status" value="1"/>
</dbReference>
<dbReference type="FunFam" id="3.30.470.30:FF:000001">
    <property type="entry name" value="DNA ligase"/>
    <property type="match status" value="1"/>
</dbReference>
<feature type="binding site" evidence="12">
    <location>
        <position position="329"/>
    </location>
    <ligand>
        <name>NAD(+)</name>
        <dbReference type="ChEBI" id="CHEBI:57540"/>
    </ligand>
</feature>
<dbReference type="Pfam" id="PF03120">
    <property type="entry name" value="OB_DNA_ligase"/>
    <property type="match status" value="1"/>
</dbReference>
<evidence type="ECO:0000256" key="13">
    <source>
        <dbReference type="RuleBase" id="RU000618"/>
    </source>
</evidence>
<dbReference type="GO" id="GO:0005829">
    <property type="term" value="C:cytosol"/>
    <property type="evidence" value="ECO:0007669"/>
    <property type="project" value="TreeGrafter"/>
</dbReference>
<proteinExistence type="inferred from homology"/>
<dbReference type="Proteomes" id="UP000243106">
    <property type="component" value="Unassembled WGS sequence"/>
</dbReference>
<dbReference type="PROSITE" id="PS50172">
    <property type="entry name" value="BRCT"/>
    <property type="match status" value="1"/>
</dbReference>
<dbReference type="RefSeq" id="WP_245760218.1">
    <property type="nucleotide sequence ID" value="NZ_FOXV01000005.1"/>
</dbReference>
<dbReference type="InterPro" id="IPR004149">
    <property type="entry name" value="Znf_DNAligase_C4"/>
</dbReference>
<dbReference type="Gene3D" id="3.40.50.10190">
    <property type="entry name" value="BRCT domain"/>
    <property type="match status" value="1"/>
</dbReference>
<evidence type="ECO:0000256" key="14">
    <source>
        <dbReference type="SAM" id="Coils"/>
    </source>
</evidence>
<feature type="binding site" evidence="12">
    <location>
        <position position="305"/>
    </location>
    <ligand>
        <name>NAD(+)</name>
        <dbReference type="ChEBI" id="CHEBI:57540"/>
    </ligand>
</feature>
<evidence type="ECO:0000313" key="17">
    <source>
        <dbReference type="Proteomes" id="UP000243106"/>
    </source>
</evidence>
<dbReference type="Pfam" id="PF01653">
    <property type="entry name" value="DNA_ligase_aden"/>
    <property type="match status" value="1"/>
</dbReference>
<evidence type="ECO:0000256" key="4">
    <source>
        <dbReference type="ARBA" id="ARBA00022723"/>
    </source>
</evidence>
<dbReference type="InterPro" id="IPR041663">
    <property type="entry name" value="DisA/LigA_HHH"/>
</dbReference>
<dbReference type="GO" id="GO:0046872">
    <property type="term" value="F:metal ion binding"/>
    <property type="evidence" value="ECO:0007669"/>
    <property type="project" value="UniProtKB-KW"/>
</dbReference>
<keyword evidence="17" id="KW-1185">Reference proteome</keyword>
<feature type="binding site" evidence="12">
    <location>
        <begin position="48"/>
        <end position="52"/>
    </location>
    <ligand>
        <name>NAD(+)</name>
        <dbReference type="ChEBI" id="CHEBI:57540"/>
    </ligand>
</feature>
<dbReference type="AlphaFoldDB" id="A0A1I5YBC5"/>
<dbReference type="Pfam" id="PF03119">
    <property type="entry name" value="DNA_ligase_ZBD"/>
    <property type="match status" value="1"/>
</dbReference>
<keyword evidence="6 12" id="KW-0862">Zinc</keyword>
<feature type="binding site" evidence="12">
    <location>
        <begin position="97"/>
        <end position="98"/>
    </location>
    <ligand>
        <name>NAD(+)</name>
        <dbReference type="ChEBI" id="CHEBI:57540"/>
    </ligand>
</feature>
<dbReference type="Gene3D" id="6.20.10.30">
    <property type="match status" value="1"/>
</dbReference>
<reference evidence="17" key="1">
    <citation type="submission" date="2016-10" db="EMBL/GenBank/DDBJ databases">
        <authorList>
            <person name="Varghese N."/>
            <person name="Submissions S."/>
        </authorList>
    </citation>
    <scope>NUCLEOTIDE SEQUENCE [LARGE SCALE GENOMIC DNA]</scope>
    <source>
        <strain evidence="17">JCM 10271</strain>
    </source>
</reference>
<dbReference type="PROSITE" id="PS01056">
    <property type="entry name" value="DNA_LIGASE_N2"/>
    <property type="match status" value="1"/>
</dbReference>
<keyword evidence="14" id="KW-0175">Coiled coil</keyword>
<dbReference type="InterPro" id="IPR001679">
    <property type="entry name" value="DNA_ligase"/>
</dbReference>
<dbReference type="Gene3D" id="1.10.287.610">
    <property type="entry name" value="Helix hairpin bin"/>
    <property type="match status" value="1"/>
</dbReference>
<dbReference type="CDD" id="cd17748">
    <property type="entry name" value="BRCT_DNA_ligase_like"/>
    <property type="match status" value="1"/>
</dbReference>
<evidence type="ECO:0000256" key="10">
    <source>
        <dbReference type="ARBA" id="ARBA00023211"/>
    </source>
</evidence>
<dbReference type="InterPro" id="IPR018239">
    <property type="entry name" value="DNA_ligase_AS"/>
</dbReference>
<dbReference type="InterPro" id="IPR001357">
    <property type="entry name" value="BRCT_dom"/>
</dbReference>
<dbReference type="CDD" id="cd00114">
    <property type="entry name" value="LIGANc"/>
    <property type="match status" value="1"/>
</dbReference>
<feature type="binding site" evidence="12">
    <location>
        <position position="437"/>
    </location>
    <ligand>
        <name>Zn(2+)</name>
        <dbReference type="ChEBI" id="CHEBI:29105"/>
    </ligand>
</feature>
<dbReference type="InterPro" id="IPR013839">
    <property type="entry name" value="DNAligase_adenylation"/>
</dbReference>
<keyword evidence="2 12" id="KW-0436">Ligase</keyword>
<comment type="caution">
    <text evidence="12">Lacks conserved residue(s) required for the propagation of feature annotation.</text>
</comment>
<evidence type="ECO:0000256" key="3">
    <source>
        <dbReference type="ARBA" id="ARBA00022705"/>
    </source>
</evidence>
<dbReference type="InterPro" id="IPR004150">
    <property type="entry name" value="NAD_DNA_ligase_OB"/>
</dbReference>
<dbReference type="GO" id="GO:0006260">
    <property type="term" value="P:DNA replication"/>
    <property type="evidence" value="ECO:0007669"/>
    <property type="project" value="UniProtKB-KW"/>
</dbReference>
<evidence type="ECO:0000256" key="6">
    <source>
        <dbReference type="ARBA" id="ARBA00022833"/>
    </source>
</evidence>
<keyword evidence="5 12" id="KW-0227">DNA damage</keyword>
<dbReference type="NCBIfam" id="TIGR00575">
    <property type="entry name" value="dnlj"/>
    <property type="match status" value="1"/>
</dbReference>
<dbReference type="PANTHER" id="PTHR23389">
    <property type="entry name" value="CHROMOSOME TRANSMISSION FIDELITY FACTOR 18"/>
    <property type="match status" value="1"/>
</dbReference>
<protein>
    <recommendedName>
        <fullName evidence="12 13">DNA ligase</fullName>
        <ecNumber evidence="12 13">6.5.1.2</ecNumber>
    </recommendedName>
    <alternativeName>
        <fullName evidence="12">Polydeoxyribonucleotide synthase [NAD(+)]</fullName>
    </alternativeName>
</protein>
<evidence type="ECO:0000256" key="8">
    <source>
        <dbReference type="ARBA" id="ARBA00023027"/>
    </source>
</evidence>
<keyword evidence="9 12" id="KW-0234">DNA repair</keyword>
<sequence>MNGQTDHAEVAVADLDRAAAEAELARLAELLAEANTAYHRDDAPELTDAEYDRIKRRNREIEDRFPDLKRADSPSEQVGAAPAEGFDKVTHSQRMMSLGNAFEDQEIFEFDTRIRRYLGLAADAPLAYTAEPKIDGLSLALRYEGGVLVQAATRGDGAVGENVTQNARTIETIPERLTGAPDILEVRGEVYMSHDDFAALNARQESRGGKTFANPRNAAAGSLRQLDASITRDRPLRFFAYGWGELSEALAETQGGAIDRLAALGFQTNPLTAICTGPEEMLAHYARIEEQRATLGYDIDGVVYKVDDLALQARLGFRSTTPRWAIAHKFPAELAWTRLEKIEIQVGRTGALSPVARLAPVTVGGVVVSNATLHNEDYIAGRDANGAPIRDGKDIREGDWVQVYRAGDVIPKVADVDLGKRPKDSQPFAFPQECPRCGSAAIREEGDAVRRCTGGLICPAQAVERLKHFVSRAAFDIEGLGSKQVEQFYVDGWIKEPADIFTLSDRYGSGMQQLKNREGWGEKSAQNLFDAIEARRRIPLGRLIFGLGIRHVGEVASNTLARHYGDWPTFETAMDEAADLEGSAWDDLIGIDGVGQVLARSLVTTMSQEAERASIDRLVSHLSVESAAKPATEGSPVAGQTIVFTGSLEKMTRAEAKARAEALGAKVSGSVSAKTDLVVAGPGAGSKEKKARELGVDILDEDGWLALIGQA</sequence>
<dbReference type="Pfam" id="PF12826">
    <property type="entry name" value="HHH_2"/>
    <property type="match status" value="1"/>
</dbReference>
<dbReference type="NCBIfam" id="NF005932">
    <property type="entry name" value="PRK07956.1"/>
    <property type="match status" value="1"/>
</dbReference>
<keyword evidence="10 12" id="KW-0464">Manganese</keyword>
<dbReference type="STRING" id="93684.SAMN05421853_105116"/>
<dbReference type="Gene3D" id="1.10.150.20">
    <property type="entry name" value="5' to 3' exonuclease, C-terminal subdomain"/>
    <property type="match status" value="2"/>
</dbReference>
<feature type="active site" description="N6-AMP-lysine intermediate" evidence="12">
    <location>
        <position position="133"/>
    </location>
</feature>
<comment type="function">
    <text evidence="1 12">DNA ligase that catalyzes the formation of phosphodiester linkages between 5'-phosphoryl and 3'-hydroxyl groups in double-stranded DNA using NAD as a coenzyme and as the energy source for the reaction. It is essential for DNA replication and repair of damaged DNA.</text>
</comment>
<name>A0A1I5YBC5_9RHOB</name>
<comment type="similarity">
    <text evidence="12">Belongs to the NAD-dependent DNA ligase family. LigA subfamily.</text>
</comment>
<keyword evidence="4 12" id="KW-0479">Metal-binding</keyword>
<feature type="binding site" evidence="12">
    <location>
        <position position="154"/>
    </location>
    <ligand>
        <name>NAD(+)</name>
        <dbReference type="ChEBI" id="CHEBI:57540"/>
    </ligand>
</feature>
<evidence type="ECO:0000256" key="7">
    <source>
        <dbReference type="ARBA" id="ARBA00022842"/>
    </source>
</evidence>
<dbReference type="InterPro" id="IPR013840">
    <property type="entry name" value="DNAligase_N"/>
</dbReference>
<dbReference type="Gene3D" id="2.40.50.140">
    <property type="entry name" value="Nucleic acid-binding proteins"/>
    <property type="match status" value="1"/>
</dbReference>
<comment type="catalytic activity">
    <reaction evidence="11 12 13">
        <text>NAD(+) + (deoxyribonucleotide)n-3'-hydroxyl + 5'-phospho-(deoxyribonucleotide)m = (deoxyribonucleotide)n+m + AMP + beta-nicotinamide D-nucleotide.</text>
        <dbReference type="EC" id="6.5.1.2"/>
    </reaction>
</comment>
<keyword evidence="3 12" id="KW-0235">DNA replication</keyword>
<feature type="binding site" evidence="12">
    <location>
        <position position="434"/>
    </location>
    <ligand>
        <name>Zn(2+)</name>
        <dbReference type="ChEBI" id="CHEBI:29105"/>
    </ligand>
</feature>
<evidence type="ECO:0000256" key="2">
    <source>
        <dbReference type="ARBA" id="ARBA00022598"/>
    </source>
</evidence>